<proteinExistence type="predicted"/>
<sequence>MKQRDSFRSGIMEFLILLILISFSNANVVQYGNACDGVAVTCEPGYVCSYTGWCAQICTPNVISTNQCGTGTCALNQVKGSNVITYTCDNIGKGSQFCSSFQNCNPGYTCDRYTLTCKIDVPPPTTTLEPDTTTALQITKGQTNPIQKSTINPRPKTAKPTQTLGKKCSPFKRNVCDRGQICDRYQKICILLASSTLTNSTNTNTTDCKDLVLNGDHDCLSLAPFCNTKTYRDMMTFFCPRTCNRCNITQTHCVDFINPLTGHSDCPDNKDLCLDVKFRNLMKHQCCASCKFQDI</sequence>
<evidence type="ECO:0000313" key="2">
    <source>
        <dbReference type="WBParaSite" id="RSKR_0000263600.1"/>
    </source>
</evidence>
<reference evidence="2" key="1">
    <citation type="submission" date="2016-11" db="UniProtKB">
        <authorList>
            <consortium name="WormBaseParasite"/>
        </authorList>
    </citation>
    <scope>IDENTIFICATION</scope>
    <source>
        <strain evidence="2">KR3021</strain>
    </source>
</reference>
<organism evidence="1 2">
    <name type="scientific">Rhabditophanes sp. KR3021</name>
    <dbReference type="NCBI Taxonomy" id="114890"/>
    <lineage>
        <taxon>Eukaryota</taxon>
        <taxon>Metazoa</taxon>
        <taxon>Ecdysozoa</taxon>
        <taxon>Nematoda</taxon>
        <taxon>Chromadorea</taxon>
        <taxon>Rhabditida</taxon>
        <taxon>Tylenchina</taxon>
        <taxon>Panagrolaimomorpha</taxon>
        <taxon>Strongyloidoidea</taxon>
        <taxon>Alloionematidae</taxon>
        <taxon>Rhabditophanes</taxon>
    </lineage>
</organism>
<evidence type="ECO:0000313" key="1">
    <source>
        <dbReference type="Proteomes" id="UP000095286"/>
    </source>
</evidence>
<name>A0AC35TNA0_9BILA</name>
<protein>
    <submittedName>
        <fullName evidence="2">ShKT domain-containing protein</fullName>
    </submittedName>
</protein>
<dbReference type="Proteomes" id="UP000095286">
    <property type="component" value="Unplaced"/>
</dbReference>
<accession>A0AC35TNA0</accession>
<dbReference type="WBParaSite" id="RSKR_0000263600.1">
    <property type="protein sequence ID" value="RSKR_0000263600.1"/>
    <property type="gene ID" value="RSKR_0000263600"/>
</dbReference>